<dbReference type="GO" id="GO:0097272">
    <property type="term" value="P:ammonium homeostasis"/>
    <property type="evidence" value="ECO:0007669"/>
    <property type="project" value="TreeGrafter"/>
</dbReference>
<dbReference type="GeneID" id="108671847"/>
<comment type="subcellular location">
    <subcellularLocation>
        <location evidence="8">Cell membrane</location>
        <topology evidence="8">Multi-pass membrane protein</topology>
    </subcellularLocation>
    <subcellularLocation>
        <location evidence="1">Membrane</location>
        <topology evidence="1">Multi-pass membrane protein</topology>
    </subcellularLocation>
</comment>
<evidence type="ECO:0000313" key="11">
    <source>
        <dbReference type="Proteomes" id="UP000694843"/>
    </source>
</evidence>
<dbReference type="AlphaFoldDB" id="A0A979FKI9"/>
<feature type="transmembrane region" description="Helical" evidence="8">
    <location>
        <begin position="182"/>
        <end position="199"/>
    </location>
</feature>
<feature type="transmembrane region" description="Helical" evidence="8">
    <location>
        <begin position="35"/>
        <end position="60"/>
    </location>
</feature>
<feature type="region of interest" description="Disordered" evidence="9">
    <location>
        <begin position="443"/>
        <end position="464"/>
    </location>
</feature>
<keyword evidence="6 8" id="KW-0472">Membrane</keyword>
<evidence type="ECO:0000256" key="1">
    <source>
        <dbReference type="ARBA" id="ARBA00004141"/>
    </source>
</evidence>
<evidence type="ECO:0000256" key="9">
    <source>
        <dbReference type="SAM" id="MobiDB-lite"/>
    </source>
</evidence>
<dbReference type="PROSITE" id="PS01219">
    <property type="entry name" value="AMMONIUM_TRANSP"/>
    <property type="match status" value="1"/>
</dbReference>
<feature type="transmembrane region" description="Helical" evidence="8">
    <location>
        <begin position="284"/>
        <end position="301"/>
    </location>
</feature>
<protein>
    <recommendedName>
        <fullName evidence="8">Ammonium transporter</fullName>
    </recommendedName>
</protein>
<dbReference type="Pfam" id="PF00909">
    <property type="entry name" value="Ammonium_transp"/>
    <property type="match status" value="1"/>
</dbReference>
<keyword evidence="7 8" id="KW-0924">Ammonia transport</keyword>
<reference evidence="12" key="1">
    <citation type="submission" date="2025-08" db="UniProtKB">
        <authorList>
            <consortium name="RefSeq"/>
        </authorList>
    </citation>
    <scope>IDENTIFICATION</scope>
    <source>
        <tissue evidence="12">Whole organism</tissue>
    </source>
</reference>
<feature type="transmembrane region" description="Helical" evidence="8">
    <location>
        <begin position="141"/>
        <end position="162"/>
    </location>
</feature>
<feature type="transmembrane region" description="Helical" evidence="8">
    <location>
        <begin position="220"/>
        <end position="238"/>
    </location>
</feature>
<name>A0A979FKI9_HYAAZ</name>
<dbReference type="PANTHER" id="PTHR11730">
    <property type="entry name" value="AMMONIUM TRANSPORTER"/>
    <property type="match status" value="1"/>
</dbReference>
<dbReference type="InterPro" id="IPR001905">
    <property type="entry name" value="Ammonium_transpt"/>
</dbReference>
<evidence type="ECO:0000256" key="6">
    <source>
        <dbReference type="ARBA" id="ARBA00023136"/>
    </source>
</evidence>
<evidence type="ECO:0000313" key="12">
    <source>
        <dbReference type="RefSeq" id="XP_047737208.1"/>
    </source>
</evidence>
<dbReference type="SUPFAM" id="SSF111352">
    <property type="entry name" value="Ammonium transporter"/>
    <property type="match status" value="1"/>
</dbReference>
<gene>
    <name evidence="12" type="primary">LOC108671847</name>
</gene>
<dbReference type="GO" id="GO:0005886">
    <property type="term" value="C:plasma membrane"/>
    <property type="evidence" value="ECO:0007669"/>
    <property type="project" value="UniProtKB-SubCell"/>
</dbReference>
<feature type="transmembrane region" description="Helical" evidence="8">
    <location>
        <begin position="72"/>
        <end position="93"/>
    </location>
</feature>
<keyword evidence="4 8" id="KW-0812">Transmembrane</keyword>
<sequence>MAAPKLLPLFGETQAFKNISKIDDEIAVLKENLDVFFLVTISFIVFFLHAGFSFLEVGAVRSKNATNVLFKNLFDIFLGGIAFWLFGYAIAFGKGSLIGTTFWASYDVKDLQMAHWLFQFVFAATAATIVSGAVAERCAFAAYFIYSTLITGLVYPVVAHWAWSDDGWLGRHGYHDFAGSGVVHLTGGVAALAGAVFLGPRIGRFDGERGEPPEPITGHSVPLAGLGGFILLFGFLAFNGGSQGSISRPGDAAAVARAVVNTILSGCSAGLSVLVTYRLSGNNNWSFLMALNGSLVGMVSICSGCNVLRPWGACIAGLVGGVIYVMLHYLMIRIRVDDPLDAVAVHMGGGMWGLMATPLLMENGILYGNLEGFQILAWNGMDILKHGEPAYPADAWIEEQYYSTFYKKAGRPSSRHNSALPFQMNAPHSSDAVNGVTLDHDISQSCSPQHLRRSSSYGSLRDSRLDSGLPKWNALEMQRIEPCYRSKRNTSQPYANQAFVP</sequence>
<dbReference type="InterPro" id="IPR018047">
    <property type="entry name" value="Ammonium_transpt_CS"/>
</dbReference>
<feature type="compositionally biased region" description="Polar residues" evidence="9">
    <location>
        <begin position="443"/>
        <end position="458"/>
    </location>
</feature>
<keyword evidence="11" id="KW-1185">Reference proteome</keyword>
<keyword evidence="3 8" id="KW-0813">Transport</keyword>
<evidence type="ECO:0000256" key="2">
    <source>
        <dbReference type="ARBA" id="ARBA00005887"/>
    </source>
</evidence>
<dbReference type="Proteomes" id="UP000694843">
    <property type="component" value="Unplaced"/>
</dbReference>
<proteinExistence type="inferred from homology"/>
<keyword evidence="5 8" id="KW-1133">Transmembrane helix</keyword>
<dbReference type="GO" id="GO:0008519">
    <property type="term" value="F:ammonium channel activity"/>
    <property type="evidence" value="ECO:0007669"/>
    <property type="project" value="InterPro"/>
</dbReference>
<dbReference type="KEGG" id="hazt:108671847"/>
<evidence type="ECO:0000256" key="3">
    <source>
        <dbReference type="ARBA" id="ARBA00022448"/>
    </source>
</evidence>
<comment type="caution">
    <text evidence="8">Lacks conserved residue(s) required for the propagation of feature annotation.</text>
</comment>
<evidence type="ECO:0000259" key="10">
    <source>
        <dbReference type="Pfam" id="PF00909"/>
    </source>
</evidence>
<accession>A0A979FKI9</accession>
<evidence type="ECO:0000256" key="7">
    <source>
        <dbReference type="ARBA" id="ARBA00023177"/>
    </source>
</evidence>
<dbReference type="PANTHER" id="PTHR11730:SF6">
    <property type="entry name" value="AMMONIUM TRANSPORTER"/>
    <property type="match status" value="1"/>
</dbReference>
<dbReference type="InterPro" id="IPR024041">
    <property type="entry name" value="NH4_transpt_AmtB-like_dom"/>
</dbReference>
<organism evidence="11 12">
    <name type="scientific">Hyalella azteca</name>
    <name type="common">Amphipod</name>
    <dbReference type="NCBI Taxonomy" id="294128"/>
    <lineage>
        <taxon>Eukaryota</taxon>
        <taxon>Metazoa</taxon>
        <taxon>Ecdysozoa</taxon>
        <taxon>Arthropoda</taxon>
        <taxon>Crustacea</taxon>
        <taxon>Multicrustacea</taxon>
        <taxon>Malacostraca</taxon>
        <taxon>Eumalacostraca</taxon>
        <taxon>Peracarida</taxon>
        <taxon>Amphipoda</taxon>
        <taxon>Senticaudata</taxon>
        <taxon>Talitrida</taxon>
        <taxon>Talitroidea</taxon>
        <taxon>Hyalellidae</taxon>
        <taxon>Hyalella</taxon>
    </lineage>
</organism>
<comment type="similarity">
    <text evidence="2 8">Belongs to the ammonia transporter channel (TC 1.A.11.2) family.</text>
</comment>
<feature type="transmembrane region" description="Helical" evidence="8">
    <location>
        <begin position="258"/>
        <end position="277"/>
    </location>
</feature>
<feature type="transmembrane region" description="Helical" evidence="8">
    <location>
        <begin position="307"/>
        <end position="327"/>
    </location>
</feature>
<evidence type="ECO:0000256" key="4">
    <source>
        <dbReference type="ARBA" id="ARBA00022692"/>
    </source>
</evidence>
<dbReference type="InterPro" id="IPR029020">
    <property type="entry name" value="Ammonium/urea_transptr"/>
</dbReference>
<feature type="transmembrane region" description="Helical" evidence="8">
    <location>
        <begin position="113"/>
        <end position="134"/>
    </location>
</feature>
<dbReference type="Gene3D" id="1.10.3430.10">
    <property type="entry name" value="Ammonium transporter AmtB like domains"/>
    <property type="match status" value="1"/>
</dbReference>
<evidence type="ECO:0000256" key="5">
    <source>
        <dbReference type="ARBA" id="ARBA00022989"/>
    </source>
</evidence>
<dbReference type="OrthoDB" id="534912at2759"/>
<dbReference type="NCBIfam" id="TIGR00836">
    <property type="entry name" value="amt"/>
    <property type="match status" value="1"/>
</dbReference>
<feature type="domain" description="Ammonium transporter AmtB-like" evidence="10">
    <location>
        <begin position="37"/>
        <end position="366"/>
    </location>
</feature>
<dbReference type="RefSeq" id="XP_047737208.1">
    <property type="nucleotide sequence ID" value="XM_047881252.1"/>
</dbReference>
<dbReference type="OMA" id="NVMMKNM"/>
<evidence type="ECO:0000256" key="8">
    <source>
        <dbReference type="RuleBase" id="RU362002"/>
    </source>
</evidence>